<evidence type="ECO:0000256" key="13">
    <source>
        <dbReference type="ARBA" id="ARBA00022982"/>
    </source>
</evidence>
<dbReference type="OrthoDB" id="9767869at2"/>
<reference evidence="23 24" key="1">
    <citation type="submission" date="2019-07" db="EMBL/GenBank/DDBJ databases">
        <title>Whole genome shotgun sequence of Reyranella soli NBRC 108950.</title>
        <authorList>
            <person name="Hosoyama A."/>
            <person name="Uohara A."/>
            <person name="Ohji S."/>
            <person name="Ichikawa N."/>
        </authorList>
    </citation>
    <scope>NUCLEOTIDE SEQUENCE [LARGE SCALE GENOMIC DNA]</scope>
    <source>
        <strain evidence="23 24">NBRC 108950</strain>
    </source>
</reference>
<evidence type="ECO:0000313" key="24">
    <source>
        <dbReference type="Proteomes" id="UP000321058"/>
    </source>
</evidence>
<evidence type="ECO:0000256" key="11">
    <source>
        <dbReference type="ARBA" id="ARBA00022723"/>
    </source>
</evidence>
<dbReference type="GO" id="GO:0008121">
    <property type="term" value="F:quinol-cytochrome-c reductase activity"/>
    <property type="evidence" value="ECO:0007669"/>
    <property type="project" value="UniProtKB-EC"/>
</dbReference>
<dbReference type="SUPFAM" id="SSF50022">
    <property type="entry name" value="ISP domain"/>
    <property type="match status" value="1"/>
</dbReference>
<keyword evidence="7 20" id="KW-0813">Transport</keyword>
<organism evidence="23 24">
    <name type="scientific">Reyranella soli</name>
    <dbReference type="NCBI Taxonomy" id="1230389"/>
    <lineage>
        <taxon>Bacteria</taxon>
        <taxon>Pseudomonadati</taxon>
        <taxon>Pseudomonadota</taxon>
        <taxon>Alphaproteobacteria</taxon>
        <taxon>Hyphomicrobiales</taxon>
        <taxon>Reyranellaceae</taxon>
        <taxon>Reyranella</taxon>
    </lineage>
</organism>
<dbReference type="EMBL" id="BKAJ01000282">
    <property type="protein sequence ID" value="GEP61980.1"/>
    <property type="molecule type" value="Genomic_DNA"/>
</dbReference>
<evidence type="ECO:0000256" key="7">
    <source>
        <dbReference type="ARBA" id="ARBA00022448"/>
    </source>
</evidence>
<evidence type="ECO:0000256" key="5">
    <source>
        <dbReference type="ARBA" id="ARBA00012951"/>
    </source>
</evidence>
<evidence type="ECO:0000256" key="9">
    <source>
        <dbReference type="ARBA" id="ARBA00022692"/>
    </source>
</evidence>
<name>A0A512NSQ7_9HYPH</name>
<dbReference type="PROSITE" id="PS51318">
    <property type="entry name" value="TAT"/>
    <property type="match status" value="1"/>
</dbReference>
<comment type="catalytic activity">
    <reaction evidence="19 20">
        <text>a quinol + 2 Fe(III)-[cytochrome c](out) = a quinone + 2 Fe(II)-[cytochrome c](out) + 2 H(+)(out)</text>
        <dbReference type="Rhea" id="RHEA:11484"/>
        <dbReference type="Rhea" id="RHEA-COMP:10350"/>
        <dbReference type="Rhea" id="RHEA-COMP:14399"/>
        <dbReference type="ChEBI" id="CHEBI:15378"/>
        <dbReference type="ChEBI" id="CHEBI:24646"/>
        <dbReference type="ChEBI" id="CHEBI:29033"/>
        <dbReference type="ChEBI" id="CHEBI:29034"/>
        <dbReference type="ChEBI" id="CHEBI:132124"/>
        <dbReference type="EC" id="7.1.1.8"/>
    </reaction>
</comment>
<keyword evidence="14 20" id="KW-1133">Transmembrane helix</keyword>
<keyword evidence="10" id="KW-0001">2Fe-2S</keyword>
<keyword evidence="15" id="KW-0408">Iron</keyword>
<dbReference type="Proteomes" id="UP000321058">
    <property type="component" value="Unassembled WGS sequence"/>
</dbReference>
<dbReference type="InterPro" id="IPR036922">
    <property type="entry name" value="Rieske_2Fe-2S_sf"/>
</dbReference>
<dbReference type="PANTHER" id="PTHR10134">
    <property type="entry name" value="CYTOCHROME B-C1 COMPLEX SUBUNIT RIESKE, MITOCHONDRIAL"/>
    <property type="match status" value="1"/>
</dbReference>
<keyword evidence="17 20" id="KW-0472">Membrane</keyword>
<evidence type="ECO:0000256" key="19">
    <source>
        <dbReference type="ARBA" id="ARBA00029351"/>
    </source>
</evidence>
<feature type="transmembrane region" description="Helical" evidence="20">
    <location>
        <begin position="20"/>
        <end position="40"/>
    </location>
</feature>
<dbReference type="InterPro" id="IPR005805">
    <property type="entry name" value="Rieske_Fe-S_prot_C"/>
</dbReference>
<comment type="subunit">
    <text evidence="4 21">The main subunits of complex b-c1 are: cytochrome b, cytochrome c1 and the Rieske protein.</text>
</comment>
<evidence type="ECO:0000256" key="3">
    <source>
        <dbReference type="ARBA" id="ARBA00010651"/>
    </source>
</evidence>
<dbReference type="EC" id="7.1.1.8" evidence="5 20"/>
<dbReference type="InterPro" id="IPR006317">
    <property type="entry name" value="Ubiquinol_cyt_c_Rdtase_Fe-S-su"/>
</dbReference>
<comment type="caution">
    <text evidence="23">The sequence shown here is derived from an EMBL/GenBank/DDBJ whole genome shotgun (WGS) entry which is preliminary data.</text>
</comment>
<dbReference type="InterPro" id="IPR017941">
    <property type="entry name" value="Rieske_2Fe-2S"/>
</dbReference>
<dbReference type="AlphaFoldDB" id="A0A512NSQ7"/>
<keyword evidence="24" id="KW-1185">Reference proteome</keyword>
<dbReference type="Pfam" id="PF10399">
    <property type="entry name" value="UCR_Fe-S_N"/>
    <property type="match status" value="1"/>
</dbReference>
<dbReference type="NCBIfam" id="TIGR01416">
    <property type="entry name" value="Rieske_proteo"/>
    <property type="match status" value="1"/>
</dbReference>
<evidence type="ECO:0000256" key="21">
    <source>
        <dbReference type="RuleBase" id="RU004497"/>
    </source>
</evidence>
<dbReference type="Gene3D" id="1.20.5.510">
    <property type="entry name" value="Single helix bin"/>
    <property type="match status" value="1"/>
</dbReference>
<dbReference type="Pfam" id="PF00355">
    <property type="entry name" value="Rieske"/>
    <property type="match status" value="1"/>
</dbReference>
<dbReference type="RefSeq" id="WP_147157251.1">
    <property type="nucleotide sequence ID" value="NZ_BKAJ01000282.1"/>
</dbReference>
<evidence type="ECO:0000256" key="2">
    <source>
        <dbReference type="ARBA" id="ARBA00004162"/>
    </source>
</evidence>
<evidence type="ECO:0000256" key="17">
    <source>
        <dbReference type="ARBA" id="ARBA00023136"/>
    </source>
</evidence>
<dbReference type="CDD" id="cd03470">
    <property type="entry name" value="Rieske_cytochrome_bc1"/>
    <property type="match status" value="1"/>
</dbReference>
<sequence length="188" mass="20058">MAASSIPTGGHGDPTRRDFLMVATGALGAVGIAATAWPFINNLNPAADTLALSTVEVNVQPIAVGQAVTVKWRGKPLFIRHRTPEEIKEAEAVPLSELRDPQTDNSRVTDTAKKVRPEWLVQIGVCTHLGCVPLGNKPGDPKGPFGGWFCPCHGSAYDTSGRIRQGPAPKNLEIPPYLFTSDTLVRVG</sequence>
<evidence type="ECO:0000256" key="10">
    <source>
        <dbReference type="ARBA" id="ARBA00022714"/>
    </source>
</evidence>
<comment type="miscellaneous">
    <text evidence="20">The Rieske protein is a high potential 2Fe-2S protein.</text>
</comment>
<comment type="similarity">
    <text evidence="3">Belongs to the Rieske iron-sulfur protein family.</text>
</comment>
<evidence type="ECO:0000313" key="23">
    <source>
        <dbReference type="EMBL" id="GEP61980.1"/>
    </source>
</evidence>
<accession>A0A512NSQ7</accession>
<dbReference type="GO" id="GO:0005886">
    <property type="term" value="C:plasma membrane"/>
    <property type="evidence" value="ECO:0007669"/>
    <property type="project" value="UniProtKB-SubCell"/>
</dbReference>
<keyword evidence="8" id="KW-1003">Cell membrane</keyword>
<keyword evidence="18" id="KW-1015">Disulfide bond</keyword>
<protein>
    <recommendedName>
        <fullName evidence="6 20">Ubiquinol-cytochrome c reductase iron-sulfur subunit</fullName>
        <ecNumber evidence="5 20">7.1.1.8</ecNumber>
    </recommendedName>
</protein>
<proteinExistence type="inferred from homology"/>
<evidence type="ECO:0000256" key="16">
    <source>
        <dbReference type="ARBA" id="ARBA00023014"/>
    </source>
</evidence>
<dbReference type="GO" id="GO:0046872">
    <property type="term" value="F:metal ion binding"/>
    <property type="evidence" value="ECO:0007669"/>
    <property type="project" value="UniProtKB-KW"/>
</dbReference>
<evidence type="ECO:0000256" key="6">
    <source>
        <dbReference type="ARBA" id="ARBA00019816"/>
    </source>
</evidence>
<evidence type="ECO:0000256" key="1">
    <source>
        <dbReference type="ARBA" id="ARBA00002444"/>
    </source>
</evidence>
<keyword evidence="12" id="KW-1278">Translocase</keyword>
<comment type="cofactor">
    <cofactor evidence="20">
        <name>[2Fe-2S] cluster</name>
        <dbReference type="ChEBI" id="CHEBI:190135"/>
    </cofactor>
    <text evidence="20">Binds 1 [2Fe-2S] cluster per subunit.</text>
</comment>
<evidence type="ECO:0000259" key="22">
    <source>
        <dbReference type="PROSITE" id="PS51296"/>
    </source>
</evidence>
<dbReference type="Gene3D" id="2.102.10.10">
    <property type="entry name" value="Rieske [2Fe-2S] iron-sulphur domain"/>
    <property type="match status" value="1"/>
</dbReference>
<evidence type="ECO:0000256" key="15">
    <source>
        <dbReference type="ARBA" id="ARBA00023004"/>
    </source>
</evidence>
<dbReference type="PRINTS" id="PR00162">
    <property type="entry name" value="RIESKE"/>
</dbReference>
<evidence type="ECO:0000256" key="8">
    <source>
        <dbReference type="ARBA" id="ARBA00022475"/>
    </source>
</evidence>
<evidence type="ECO:0000256" key="20">
    <source>
        <dbReference type="RuleBase" id="RU004494"/>
    </source>
</evidence>
<evidence type="ECO:0000256" key="18">
    <source>
        <dbReference type="ARBA" id="ARBA00023157"/>
    </source>
</evidence>
<keyword evidence="16" id="KW-0411">Iron-sulfur</keyword>
<dbReference type="InterPro" id="IPR006311">
    <property type="entry name" value="TAT_signal"/>
</dbReference>
<gene>
    <name evidence="23" type="ORF">RSO01_91460</name>
</gene>
<feature type="domain" description="Rieske" evidence="22">
    <location>
        <begin position="90"/>
        <end position="186"/>
    </location>
</feature>
<evidence type="ECO:0000256" key="4">
    <source>
        <dbReference type="ARBA" id="ARBA00011649"/>
    </source>
</evidence>
<evidence type="ECO:0000256" key="14">
    <source>
        <dbReference type="ARBA" id="ARBA00022989"/>
    </source>
</evidence>
<dbReference type="PROSITE" id="PS51296">
    <property type="entry name" value="RIESKE"/>
    <property type="match status" value="1"/>
</dbReference>
<comment type="subcellular location">
    <subcellularLocation>
        <location evidence="2">Cell membrane</location>
        <topology evidence="2">Single-pass membrane protein</topology>
    </subcellularLocation>
</comment>
<keyword evidence="11" id="KW-0479">Metal-binding</keyword>
<evidence type="ECO:0000256" key="12">
    <source>
        <dbReference type="ARBA" id="ARBA00022967"/>
    </source>
</evidence>
<dbReference type="GO" id="GO:0051537">
    <property type="term" value="F:2 iron, 2 sulfur cluster binding"/>
    <property type="evidence" value="ECO:0007669"/>
    <property type="project" value="UniProtKB-KW"/>
</dbReference>
<keyword evidence="13 20" id="KW-0249">Electron transport</keyword>
<keyword evidence="9 20" id="KW-0812">Transmembrane</keyword>
<comment type="function">
    <text evidence="1">Component of the ubiquinol-cytochrome c reductase complex (complex III or cytochrome b-c1 complex), which is a respiratory chain that generates an electrochemical potential coupled to ATP synthesis.</text>
</comment>
<dbReference type="InterPro" id="IPR019470">
    <property type="entry name" value="Ubiq_cytC_Rdtase_Fe-S_su_TAT"/>
</dbReference>
<dbReference type="InterPro" id="IPR014349">
    <property type="entry name" value="Rieske_Fe-S_prot"/>
</dbReference>
<dbReference type="FunFam" id="2.102.10.10:FF:000001">
    <property type="entry name" value="Cytochrome b-c1 complex subunit Rieske, mitochondrial"/>
    <property type="match status" value="1"/>
</dbReference>